<evidence type="ECO:0000313" key="1">
    <source>
        <dbReference type="EMBL" id="KAJ2990411.1"/>
    </source>
</evidence>
<reference evidence="1" key="1">
    <citation type="submission" date="2022-10" db="EMBL/GenBank/DDBJ databases">
        <title>Genome Sequence of Xylaria curta.</title>
        <authorList>
            <person name="Buettner E."/>
        </authorList>
    </citation>
    <scope>NUCLEOTIDE SEQUENCE</scope>
    <source>
        <strain evidence="1">Babe10</strain>
    </source>
</reference>
<proteinExistence type="predicted"/>
<dbReference type="EMBL" id="JAPDGR010000421">
    <property type="protein sequence ID" value="KAJ2990411.1"/>
    <property type="molecule type" value="Genomic_DNA"/>
</dbReference>
<accession>A0ACC1PD51</accession>
<gene>
    <name evidence="1" type="ORF">NUW58_g2963</name>
</gene>
<keyword evidence="2" id="KW-1185">Reference proteome</keyword>
<evidence type="ECO:0000313" key="2">
    <source>
        <dbReference type="Proteomes" id="UP001143856"/>
    </source>
</evidence>
<protein>
    <submittedName>
        <fullName evidence="1">Uncharacterized protein</fullName>
    </submittedName>
</protein>
<name>A0ACC1PD51_9PEZI</name>
<organism evidence="1 2">
    <name type="scientific">Xylaria curta</name>
    <dbReference type="NCBI Taxonomy" id="42375"/>
    <lineage>
        <taxon>Eukaryota</taxon>
        <taxon>Fungi</taxon>
        <taxon>Dikarya</taxon>
        <taxon>Ascomycota</taxon>
        <taxon>Pezizomycotina</taxon>
        <taxon>Sordariomycetes</taxon>
        <taxon>Xylariomycetidae</taxon>
        <taxon>Xylariales</taxon>
        <taxon>Xylariaceae</taxon>
        <taxon>Xylaria</taxon>
    </lineage>
</organism>
<dbReference type="Proteomes" id="UP001143856">
    <property type="component" value="Unassembled WGS sequence"/>
</dbReference>
<comment type="caution">
    <text evidence="1">The sequence shown here is derived from an EMBL/GenBank/DDBJ whole genome shotgun (WGS) entry which is preliminary data.</text>
</comment>
<sequence>MHLLSHQPETAAAQPALKPVIILVHGAWHNPDCWYKVKLRLEAAGYEVYTPRLLTVVGGKPVSYSWRADVAVVHDVAIPLFQQGRQAVIVGHSYGGLVTTASVEGQSVADRQSRGLQGGFSAVVFLCAFLMTQRGSIIRALAGKYRDWMIPPEPNDKDTPSSIKVARELAPFYNDLPQDEAEKWQGKLLDQSHRSFEEPIEFSANEIKIPMTYLLCEADKAVPIRDQELMTGAVPAVKTRRCTAGHSPFLSQPDLTADFIIEAARDS</sequence>